<gene>
    <name evidence="1" type="ORF">LR394_23350</name>
</gene>
<name>A0A9X1NHX8_9ACTN</name>
<evidence type="ECO:0000313" key="2">
    <source>
        <dbReference type="Proteomes" id="UP001138997"/>
    </source>
</evidence>
<dbReference type="Proteomes" id="UP001138997">
    <property type="component" value="Unassembled WGS sequence"/>
</dbReference>
<protein>
    <submittedName>
        <fullName evidence="1">Pilus assembly protein CpaE</fullName>
    </submittedName>
</protein>
<proteinExistence type="predicted"/>
<organism evidence="1 2">
    <name type="scientific">Kineosporia babensis</name>
    <dbReference type="NCBI Taxonomy" id="499548"/>
    <lineage>
        <taxon>Bacteria</taxon>
        <taxon>Bacillati</taxon>
        <taxon>Actinomycetota</taxon>
        <taxon>Actinomycetes</taxon>
        <taxon>Kineosporiales</taxon>
        <taxon>Kineosporiaceae</taxon>
        <taxon>Kineosporia</taxon>
    </lineage>
</organism>
<comment type="caution">
    <text evidence="1">The sequence shown here is derived from an EMBL/GenBank/DDBJ whole genome shotgun (WGS) entry which is preliminary data.</text>
</comment>
<sequence length="149" mass="16313">MLDLDLAQQLRKAGLAWNPLPGDRFVLPGRNMDDEVFVVSHMVVEIHDTPGGQVIGFNGTTEWALDSLEQRQVVWMPRETQLRELLGDRFVGLESVTGGWAVTLQLGEEQVREVDADAESAYARAVLTVLAALSPNEPDEPDESGEGAS</sequence>
<dbReference type="RefSeq" id="WP_231445657.1">
    <property type="nucleotide sequence ID" value="NZ_JAJOMB010000013.1"/>
</dbReference>
<accession>A0A9X1NHX8</accession>
<dbReference type="EMBL" id="JAJOMB010000013">
    <property type="protein sequence ID" value="MCD5313849.1"/>
    <property type="molecule type" value="Genomic_DNA"/>
</dbReference>
<dbReference type="AlphaFoldDB" id="A0A9X1NHX8"/>
<keyword evidence="2" id="KW-1185">Reference proteome</keyword>
<reference evidence="1" key="1">
    <citation type="submission" date="2021-11" db="EMBL/GenBank/DDBJ databases">
        <title>Streptomyces corallinus and Kineosporia corallina sp. nov., two new coral-derived marine actinobacteria.</title>
        <authorList>
            <person name="Buangrab K."/>
            <person name="Sutthacheep M."/>
            <person name="Yeemin T."/>
            <person name="Harunari E."/>
            <person name="Igarashi Y."/>
            <person name="Sripreechasak P."/>
            <person name="Kanchanasin P."/>
            <person name="Tanasupawat S."/>
            <person name="Phongsopitanun W."/>
        </authorList>
    </citation>
    <scope>NUCLEOTIDE SEQUENCE</scope>
    <source>
        <strain evidence="1">JCM 31032</strain>
    </source>
</reference>
<evidence type="ECO:0000313" key="1">
    <source>
        <dbReference type="EMBL" id="MCD5313849.1"/>
    </source>
</evidence>